<dbReference type="InterPro" id="IPR001497">
    <property type="entry name" value="MethylDNA_cys_MeTrfase_AS"/>
</dbReference>
<keyword evidence="6" id="KW-0227">DNA damage</keyword>
<dbReference type="EC" id="2.1.1.63" evidence="3"/>
<organism evidence="13 14">
    <name type="scientific">Brevibacillus fortis</name>
    <dbReference type="NCBI Taxonomy" id="2126352"/>
    <lineage>
        <taxon>Bacteria</taxon>
        <taxon>Bacillati</taxon>
        <taxon>Bacillota</taxon>
        <taxon>Bacilli</taxon>
        <taxon>Bacillales</taxon>
        <taxon>Paenibacillaceae</taxon>
        <taxon>Brevibacillus</taxon>
    </lineage>
</organism>
<dbReference type="InterPro" id="IPR036388">
    <property type="entry name" value="WH-like_DNA-bd_sf"/>
</dbReference>
<dbReference type="GO" id="GO:0003700">
    <property type="term" value="F:DNA-binding transcription factor activity"/>
    <property type="evidence" value="ECO:0007669"/>
    <property type="project" value="InterPro"/>
</dbReference>
<evidence type="ECO:0000256" key="9">
    <source>
        <dbReference type="ARBA" id="ARBA00049348"/>
    </source>
</evidence>
<dbReference type="CDD" id="cd06445">
    <property type="entry name" value="ATase"/>
    <property type="match status" value="1"/>
</dbReference>
<dbReference type="InterPro" id="IPR014048">
    <property type="entry name" value="MethylDNA_cys_MeTrfase_DNA-bd"/>
</dbReference>
<feature type="active site" description="Nucleophile; methyl group acceptor from methylphosphotriester" evidence="10">
    <location>
        <position position="36"/>
    </location>
</feature>
<protein>
    <recommendedName>
        <fullName evidence="3">methylated-DNA--[protein]-cysteine S-methyltransferase</fullName>
        <ecNumber evidence="3">2.1.1.63</ecNumber>
    </recommendedName>
</protein>
<dbReference type="InterPro" id="IPR004026">
    <property type="entry name" value="Ada_DNA_repair_Zn-bd"/>
</dbReference>
<dbReference type="GO" id="GO:0006281">
    <property type="term" value="P:DNA repair"/>
    <property type="evidence" value="ECO:0007669"/>
    <property type="project" value="UniProtKB-KW"/>
</dbReference>
<feature type="binding site" evidence="11">
    <location>
        <position position="67"/>
    </location>
    <ligand>
        <name>Zn(2+)</name>
        <dbReference type="ChEBI" id="CHEBI:29105"/>
    </ligand>
</feature>
<keyword evidence="7" id="KW-0010">Activator</keyword>
<name>A0A2P7VKA4_9BACL</name>
<evidence type="ECO:0000256" key="4">
    <source>
        <dbReference type="ARBA" id="ARBA00022603"/>
    </source>
</evidence>
<evidence type="ECO:0000256" key="5">
    <source>
        <dbReference type="ARBA" id="ARBA00022679"/>
    </source>
</evidence>
<feature type="binding site" evidence="11">
    <location>
        <position position="70"/>
    </location>
    <ligand>
        <name>Zn(2+)</name>
        <dbReference type="ChEBI" id="CHEBI:29105"/>
    </ligand>
</feature>
<dbReference type="Pfam" id="PF02805">
    <property type="entry name" value="Ada_Zn_binding"/>
    <property type="match status" value="1"/>
</dbReference>
<sequence>MITAEMKSEYYQALLDKNSEYEGVFFVGVKTTGVFCRPTCPARKPKFVNCEFFDHAKQALLASFRPCQRCRPLSHPNHVSELVRLLVNAVEENPEQRWTEKDFQRLSVDASTARRQFKKRFGMTFVEYARARRMGIALKEIREGKAIIDAQLTTGYESSSGFRDAFSRIMGAAPTLLGDHHVLKASWLDTRLGPMIAIADEEALYLLEFIDRRGLEREVERLRQRTKSAIIPGSTAPIRTIERELEKYFDGKLTEFATPLFLCGSPFQRMVWEYLQTIPPGQTSSYSDVAAAIGKPSAFRAVAQANGANQIAIVIPCHRVINSNGDLGGYGGGLSRKRWLLHHEKEMQRSVQNDNRTIE</sequence>
<accession>A0A2P7VKA4</accession>
<evidence type="ECO:0000256" key="11">
    <source>
        <dbReference type="PIRSR" id="PIRSR000409-3"/>
    </source>
</evidence>
<evidence type="ECO:0000313" key="14">
    <source>
        <dbReference type="Proteomes" id="UP000240419"/>
    </source>
</evidence>
<keyword evidence="4" id="KW-0489">Methyltransferase</keyword>
<dbReference type="PANTHER" id="PTHR10815">
    <property type="entry name" value="METHYLATED-DNA--PROTEIN-CYSTEINE METHYLTRANSFERASE"/>
    <property type="match status" value="1"/>
</dbReference>
<dbReference type="GO" id="GO:0043565">
    <property type="term" value="F:sequence-specific DNA binding"/>
    <property type="evidence" value="ECO:0007669"/>
    <property type="project" value="InterPro"/>
</dbReference>
<keyword evidence="14" id="KW-1185">Reference proteome</keyword>
<dbReference type="RefSeq" id="WP_106837401.1">
    <property type="nucleotide sequence ID" value="NZ_JBCNIW010000016.1"/>
</dbReference>
<evidence type="ECO:0000259" key="12">
    <source>
        <dbReference type="PROSITE" id="PS01124"/>
    </source>
</evidence>
<evidence type="ECO:0000256" key="8">
    <source>
        <dbReference type="ARBA" id="ARBA00023204"/>
    </source>
</evidence>
<dbReference type="PIRSF" id="PIRSF000409">
    <property type="entry name" value="Ada"/>
    <property type="match status" value="1"/>
</dbReference>
<keyword evidence="11" id="KW-0862">Zinc</keyword>
<dbReference type="PROSITE" id="PS00374">
    <property type="entry name" value="MGMT"/>
    <property type="match status" value="1"/>
</dbReference>
<reference evidence="13 14" key="1">
    <citation type="submission" date="2018-03" db="EMBL/GenBank/DDBJ databases">
        <title>Brevisbacillus phylogenomics.</title>
        <authorList>
            <person name="Dunlap C."/>
        </authorList>
    </citation>
    <scope>NUCLEOTIDE SEQUENCE [LARGE SCALE GENOMIC DNA]</scope>
    <source>
        <strain evidence="13 14">NRRL NRS-1210</strain>
    </source>
</reference>
<evidence type="ECO:0000256" key="2">
    <source>
        <dbReference type="ARBA" id="ARBA00008711"/>
    </source>
</evidence>
<evidence type="ECO:0000256" key="7">
    <source>
        <dbReference type="ARBA" id="ARBA00023159"/>
    </source>
</evidence>
<dbReference type="OrthoDB" id="9802228at2"/>
<dbReference type="NCBIfam" id="TIGR00589">
    <property type="entry name" value="ogt"/>
    <property type="match status" value="1"/>
</dbReference>
<dbReference type="GO" id="GO:0008270">
    <property type="term" value="F:zinc ion binding"/>
    <property type="evidence" value="ECO:0007669"/>
    <property type="project" value="InterPro"/>
</dbReference>
<comment type="caution">
    <text evidence="13">The sequence shown here is derived from an EMBL/GenBank/DDBJ whole genome shotgun (WGS) entry which is preliminary data.</text>
</comment>
<dbReference type="Gene3D" id="1.10.10.60">
    <property type="entry name" value="Homeodomain-like"/>
    <property type="match status" value="1"/>
</dbReference>
<dbReference type="Gene3D" id="1.10.10.10">
    <property type="entry name" value="Winged helix-like DNA-binding domain superfamily/Winged helix DNA-binding domain"/>
    <property type="match status" value="1"/>
</dbReference>
<dbReference type="AlphaFoldDB" id="A0A2P7VKA4"/>
<dbReference type="InterPro" id="IPR036217">
    <property type="entry name" value="MethylDNA_cys_MeTrfase_DNAb"/>
</dbReference>
<dbReference type="Pfam" id="PF01035">
    <property type="entry name" value="DNA_binding_1"/>
    <property type="match status" value="1"/>
</dbReference>
<dbReference type="GO" id="GO:0003908">
    <property type="term" value="F:methylated-DNA-[protein]-cysteine S-methyltransferase activity"/>
    <property type="evidence" value="ECO:0007669"/>
    <property type="project" value="UniProtKB-EC"/>
</dbReference>
<dbReference type="Pfam" id="PF12833">
    <property type="entry name" value="HTH_18"/>
    <property type="match status" value="1"/>
</dbReference>
<comment type="catalytic activity">
    <reaction evidence="9">
        <text>a 6-O-methyl-2'-deoxyguanosine in DNA + L-cysteinyl-[protein] = S-methyl-L-cysteinyl-[protein] + a 2'-deoxyguanosine in DNA</text>
        <dbReference type="Rhea" id="RHEA:24000"/>
        <dbReference type="Rhea" id="RHEA-COMP:10131"/>
        <dbReference type="Rhea" id="RHEA-COMP:10132"/>
        <dbReference type="Rhea" id="RHEA-COMP:11367"/>
        <dbReference type="Rhea" id="RHEA-COMP:11368"/>
        <dbReference type="ChEBI" id="CHEBI:29950"/>
        <dbReference type="ChEBI" id="CHEBI:82612"/>
        <dbReference type="ChEBI" id="CHEBI:85445"/>
        <dbReference type="ChEBI" id="CHEBI:85448"/>
        <dbReference type="EC" id="2.1.1.63"/>
    </reaction>
</comment>
<feature type="binding site" evidence="11">
    <location>
        <position position="36"/>
    </location>
    <ligand>
        <name>Zn(2+)</name>
        <dbReference type="ChEBI" id="CHEBI:29105"/>
    </ligand>
</feature>
<feature type="active site" description="Nucleophile; methyl group acceptor from either O6-methylguanine or O4-methylthymine" evidence="10">
    <location>
        <position position="317"/>
    </location>
</feature>
<gene>
    <name evidence="13" type="ORF">C7R93_02990</name>
</gene>
<dbReference type="Gene3D" id="3.40.10.10">
    <property type="entry name" value="DNA Methylphosphotriester Repair Domain"/>
    <property type="match status" value="1"/>
</dbReference>
<feature type="domain" description="HTH araC/xylS-type" evidence="12">
    <location>
        <begin position="80"/>
        <end position="180"/>
    </location>
</feature>
<comment type="similarity">
    <text evidence="2">Belongs to the MGMT family.</text>
</comment>
<dbReference type="SUPFAM" id="SSF57884">
    <property type="entry name" value="Ada DNA repair protein, N-terminal domain (N-Ada 10)"/>
    <property type="match status" value="1"/>
</dbReference>
<dbReference type="InterPro" id="IPR035451">
    <property type="entry name" value="Ada-like_dom_sf"/>
</dbReference>
<evidence type="ECO:0000313" key="13">
    <source>
        <dbReference type="EMBL" id="PSJ99653.1"/>
    </source>
</evidence>
<evidence type="ECO:0000256" key="10">
    <source>
        <dbReference type="PIRSR" id="PIRSR000409-1"/>
    </source>
</evidence>
<dbReference type="GO" id="GO:0032259">
    <property type="term" value="P:methylation"/>
    <property type="evidence" value="ECO:0007669"/>
    <property type="project" value="UniProtKB-KW"/>
</dbReference>
<proteinExistence type="inferred from homology"/>
<dbReference type="FunFam" id="1.10.10.10:FF:000214">
    <property type="entry name" value="Methylated-DNA--protein-cysteine methyltransferase"/>
    <property type="match status" value="1"/>
</dbReference>
<dbReference type="InterPro" id="IPR018060">
    <property type="entry name" value="HTH_AraC"/>
</dbReference>
<feature type="binding site" evidence="11">
    <location>
        <position position="40"/>
    </location>
    <ligand>
        <name>Zn(2+)</name>
        <dbReference type="ChEBI" id="CHEBI:29105"/>
    </ligand>
</feature>
<dbReference type="PANTHER" id="PTHR10815:SF5">
    <property type="entry name" value="METHYLATED-DNA--PROTEIN-CYSTEINE METHYLTRANSFERASE"/>
    <property type="match status" value="1"/>
</dbReference>
<dbReference type="PROSITE" id="PS01124">
    <property type="entry name" value="HTH_ARAC_FAMILY_2"/>
    <property type="match status" value="1"/>
</dbReference>
<dbReference type="SMART" id="SM00342">
    <property type="entry name" value="HTH_ARAC"/>
    <property type="match status" value="1"/>
</dbReference>
<dbReference type="Proteomes" id="UP000240419">
    <property type="component" value="Unassembled WGS sequence"/>
</dbReference>
<keyword evidence="5" id="KW-0808">Transferase</keyword>
<dbReference type="SUPFAM" id="SSF53155">
    <property type="entry name" value="Methylated DNA-protein cysteine methyltransferase domain"/>
    <property type="match status" value="1"/>
</dbReference>
<evidence type="ECO:0000256" key="6">
    <source>
        <dbReference type="ARBA" id="ARBA00022763"/>
    </source>
</evidence>
<dbReference type="EMBL" id="PXZM01000003">
    <property type="protein sequence ID" value="PSJ99653.1"/>
    <property type="molecule type" value="Genomic_DNA"/>
</dbReference>
<comment type="cofactor">
    <cofactor evidence="11">
        <name>Zn(2+)</name>
        <dbReference type="ChEBI" id="CHEBI:29105"/>
    </cofactor>
    <text evidence="11">Binds 1 zinc ion per subunit.</text>
</comment>
<dbReference type="InterPro" id="IPR016221">
    <property type="entry name" value="Bifunct_regulatory_prot_Ada"/>
</dbReference>
<evidence type="ECO:0000256" key="3">
    <source>
        <dbReference type="ARBA" id="ARBA00011918"/>
    </source>
</evidence>
<dbReference type="Gene3D" id="3.30.160.70">
    <property type="entry name" value="Methylated DNA-protein cysteine methyltransferase domain"/>
    <property type="match status" value="1"/>
</dbReference>
<keyword evidence="8" id="KW-0234">DNA repair</keyword>
<keyword evidence="11" id="KW-0479">Metal-binding</keyword>
<dbReference type="SUPFAM" id="SSF46767">
    <property type="entry name" value="Methylated DNA-protein cysteine methyltransferase, C-terminal domain"/>
    <property type="match status" value="1"/>
</dbReference>
<dbReference type="InterPro" id="IPR036631">
    <property type="entry name" value="MGMT_N_sf"/>
</dbReference>
<comment type="catalytic activity">
    <reaction evidence="1">
        <text>a 4-O-methyl-thymidine in DNA + L-cysteinyl-[protein] = a thymidine in DNA + S-methyl-L-cysteinyl-[protein]</text>
        <dbReference type="Rhea" id="RHEA:53428"/>
        <dbReference type="Rhea" id="RHEA-COMP:10131"/>
        <dbReference type="Rhea" id="RHEA-COMP:10132"/>
        <dbReference type="Rhea" id="RHEA-COMP:13555"/>
        <dbReference type="Rhea" id="RHEA-COMP:13556"/>
        <dbReference type="ChEBI" id="CHEBI:29950"/>
        <dbReference type="ChEBI" id="CHEBI:82612"/>
        <dbReference type="ChEBI" id="CHEBI:137386"/>
        <dbReference type="ChEBI" id="CHEBI:137387"/>
        <dbReference type="EC" id="2.1.1.63"/>
    </reaction>
</comment>
<evidence type="ECO:0000256" key="1">
    <source>
        <dbReference type="ARBA" id="ARBA00001286"/>
    </source>
</evidence>